<dbReference type="EMBL" id="CAVLEF010000243">
    <property type="protein sequence ID" value="CAK1553840.1"/>
    <property type="molecule type" value="Genomic_DNA"/>
</dbReference>
<evidence type="ECO:0000256" key="1">
    <source>
        <dbReference type="SAM" id="MobiDB-lite"/>
    </source>
</evidence>
<feature type="region of interest" description="Disordered" evidence="1">
    <location>
        <begin position="118"/>
        <end position="166"/>
    </location>
</feature>
<evidence type="ECO:0000313" key="3">
    <source>
        <dbReference type="EMBL" id="CAK1553840.1"/>
    </source>
</evidence>
<gene>
    <name evidence="3" type="ORF">LNINA_LOCUS12808</name>
</gene>
<keyword evidence="4" id="KW-1185">Reference proteome</keyword>
<name>A0AAV1JWE8_9NEOP</name>
<comment type="caution">
    <text evidence="3">The sequence shown here is derived from an EMBL/GenBank/DDBJ whole genome shotgun (WGS) entry which is preliminary data.</text>
</comment>
<sequence>MKRDNGGLFYTTVGGITSFSQLRGLCQLYFFALLKTYSCIVFTLPNVGLAKTSVKITFRVAKKRNKDDRKRMSSKKLSGNDSYLCRYPTNESLSFIIERVRGATSVIVARHTLSGMNARSRTLQPNKVPAPNKGSRRQSSADTHKTAIPLPCDAVRRRSAERKINE</sequence>
<evidence type="ECO:0000313" key="4">
    <source>
        <dbReference type="Proteomes" id="UP001497472"/>
    </source>
</evidence>
<organism evidence="3 4">
    <name type="scientific">Leptosia nina</name>
    <dbReference type="NCBI Taxonomy" id="320188"/>
    <lineage>
        <taxon>Eukaryota</taxon>
        <taxon>Metazoa</taxon>
        <taxon>Ecdysozoa</taxon>
        <taxon>Arthropoda</taxon>
        <taxon>Hexapoda</taxon>
        <taxon>Insecta</taxon>
        <taxon>Pterygota</taxon>
        <taxon>Neoptera</taxon>
        <taxon>Endopterygota</taxon>
        <taxon>Lepidoptera</taxon>
        <taxon>Glossata</taxon>
        <taxon>Ditrysia</taxon>
        <taxon>Papilionoidea</taxon>
        <taxon>Pieridae</taxon>
        <taxon>Pierinae</taxon>
        <taxon>Leptosia</taxon>
    </lineage>
</organism>
<feature type="transmembrane region" description="Helical" evidence="2">
    <location>
        <begin position="28"/>
        <end position="49"/>
    </location>
</feature>
<keyword evidence="2" id="KW-0472">Membrane</keyword>
<proteinExistence type="predicted"/>
<keyword evidence="2" id="KW-0812">Transmembrane</keyword>
<feature type="compositionally biased region" description="Basic and acidic residues" evidence="1">
    <location>
        <begin position="154"/>
        <end position="166"/>
    </location>
</feature>
<accession>A0AAV1JWE8</accession>
<reference evidence="3 4" key="1">
    <citation type="submission" date="2023-11" db="EMBL/GenBank/DDBJ databases">
        <authorList>
            <person name="Okamura Y."/>
        </authorList>
    </citation>
    <scope>NUCLEOTIDE SEQUENCE [LARGE SCALE GENOMIC DNA]</scope>
</reference>
<dbReference type="AlphaFoldDB" id="A0AAV1JWE8"/>
<protein>
    <submittedName>
        <fullName evidence="3">Uncharacterized protein</fullName>
    </submittedName>
</protein>
<evidence type="ECO:0000256" key="2">
    <source>
        <dbReference type="SAM" id="Phobius"/>
    </source>
</evidence>
<keyword evidence="2" id="KW-1133">Transmembrane helix</keyword>
<dbReference type="Proteomes" id="UP001497472">
    <property type="component" value="Unassembled WGS sequence"/>
</dbReference>